<name>A0A1G2QXQ2_9BACT</name>
<sequence>MSPLAKTRQKITGEVVFPKELALELKKGVGGLNDLTEKLSSWKTTDTSRFVMSLLGSAVFLEASDLHLEATKGGARLRARIDGMLHDVAELSKPTYETLLSRLKLLSGIKLNVSERPQDGRFTFLLEEAPVEARVSALPSEHGESLVLRLLNPKNLKAIKDLGLRKDLLFLFQKEIKKPNGMLLVTGPTGSGKTTTLYAFLKDVQNPEVKVITIEDPIEYRLDGVSQTQVAGKEYTFALGLRAIVRQDPDVILVGEIRDSETASIAIQAALTGHLVFSTLHTNDAAGTVARLLSLKADPANVAAALNLIIAQRLVRKVCKACGKTRKASSSELAIIKKGLEKLPRGIRPKIPATVQVADPKGCRECSNTGYKGRVGIFEAIVADDALETFITNGPSIAELRAYAAKQGMVSMYQDGLLKVLEKTTTLQEVERVTAE</sequence>
<dbReference type="AlphaFoldDB" id="A0A1G2QXQ2"/>
<dbReference type="Proteomes" id="UP000178065">
    <property type="component" value="Unassembled WGS sequence"/>
</dbReference>
<dbReference type="CDD" id="cd01129">
    <property type="entry name" value="PulE-GspE-like"/>
    <property type="match status" value="1"/>
</dbReference>
<reference evidence="5 6" key="1">
    <citation type="journal article" date="2016" name="Nat. Commun.">
        <title>Thousands of microbial genomes shed light on interconnected biogeochemical processes in an aquifer system.</title>
        <authorList>
            <person name="Anantharaman K."/>
            <person name="Brown C.T."/>
            <person name="Hug L.A."/>
            <person name="Sharon I."/>
            <person name="Castelle C.J."/>
            <person name="Probst A.J."/>
            <person name="Thomas B.C."/>
            <person name="Singh A."/>
            <person name="Wilkins M.J."/>
            <person name="Karaoz U."/>
            <person name="Brodie E.L."/>
            <person name="Williams K.H."/>
            <person name="Hubbard S.S."/>
            <person name="Banfield J.F."/>
        </authorList>
    </citation>
    <scope>NUCLEOTIDE SEQUENCE [LARGE SCALE GENOMIC DNA]</scope>
</reference>
<comment type="caution">
    <text evidence="5">The sequence shown here is derived from an EMBL/GenBank/DDBJ whole genome shotgun (WGS) entry which is preliminary data.</text>
</comment>
<dbReference type="EMBL" id="MHTT01000015">
    <property type="protein sequence ID" value="OHA65227.1"/>
    <property type="molecule type" value="Genomic_DNA"/>
</dbReference>
<proteinExistence type="inferred from homology"/>
<keyword evidence="2" id="KW-0547">Nucleotide-binding</keyword>
<dbReference type="SUPFAM" id="SSF52540">
    <property type="entry name" value="P-loop containing nucleoside triphosphate hydrolases"/>
    <property type="match status" value="1"/>
</dbReference>
<accession>A0A1G2QXQ2</accession>
<dbReference type="PANTHER" id="PTHR30258">
    <property type="entry name" value="TYPE II SECRETION SYSTEM PROTEIN GSPE-RELATED"/>
    <property type="match status" value="1"/>
</dbReference>
<comment type="similarity">
    <text evidence="1">Belongs to the GSP E family.</text>
</comment>
<dbReference type="InterPro" id="IPR001482">
    <property type="entry name" value="T2SS/T4SS_dom"/>
</dbReference>
<dbReference type="PANTHER" id="PTHR30258:SF2">
    <property type="entry name" value="COMG OPERON PROTEIN 1"/>
    <property type="match status" value="1"/>
</dbReference>
<dbReference type="Gene3D" id="3.40.50.300">
    <property type="entry name" value="P-loop containing nucleotide triphosphate hydrolases"/>
    <property type="match status" value="1"/>
</dbReference>
<gene>
    <name evidence="5" type="ORF">A2672_01950</name>
</gene>
<evidence type="ECO:0000259" key="4">
    <source>
        <dbReference type="PROSITE" id="PS00662"/>
    </source>
</evidence>
<feature type="domain" description="Bacterial type II secretion system protein E" evidence="4">
    <location>
        <begin position="245"/>
        <end position="259"/>
    </location>
</feature>
<dbReference type="GO" id="GO:0005524">
    <property type="term" value="F:ATP binding"/>
    <property type="evidence" value="ECO:0007669"/>
    <property type="project" value="UniProtKB-KW"/>
</dbReference>
<dbReference type="Pfam" id="PF00437">
    <property type="entry name" value="T2SSE"/>
    <property type="match status" value="1"/>
</dbReference>
<dbReference type="SMART" id="SM00382">
    <property type="entry name" value="AAA"/>
    <property type="match status" value="1"/>
</dbReference>
<evidence type="ECO:0000313" key="6">
    <source>
        <dbReference type="Proteomes" id="UP000178065"/>
    </source>
</evidence>
<keyword evidence="3" id="KW-0067">ATP-binding</keyword>
<organism evidence="5 6">
    <name type="scientific">Candidatus Wildermuthbacteria bacterium RIFCSPHIGHO2_01_FULL_49_22b</name>
    <dbReference type="NCBI Taxonomy" id="1802448"/>
    <lineage>
        <taxon>Bacteria</taxon>
        <taxon>Candidatus Wildermuthiibacteriota</taxon>
    </lineage>
</organism>
<dbReference type="GO" id="GO:0005886">
    <property type="term" value="C:plasma membrane"/>
    <property type="evidence" value="ECO:0007669"/>
    <property type="project" value="TreeGrafter"/>
</dbReference>
<evidence type="ECO:0000256" key="1">
    <source>
        <dbReference type="ARBA" id="ARBA00006611"/>
    </source>
</evidence>
<dbReference type="InterPro" id="IPR027417">
    <property type="entry name" value="P-loop_NTPase"/>
</dbReference>
<dbReference type="InterPro" id="IPR003593">
    <property type="entry name" value="AAA+_ATPase"/>
</dbReference>
<protein>
    <recommendedName>
        <fullName evidence="4">Bacterial type II secretion system protein E domain-containing protein</fullName>
    </recommendedName>
</protein>
<evidence type="ECO:0000256" key="2">
    <source>
        <dbReference type="ARBA" id="ARBA00022741"/>
    </source>
</evidence>
<dbReference type="Gene3D" id="3.30.450.90">
    <property type="match status" value="1"/>
</dbReference>
<dbReference type="PROSITE" id="PS00662">
    <property type="entry name" value="T2SP_E"/>
    <property type="match status" value="1"/>
</dbReference>
<evidence type="ECO:0000256" key="3">
    <source>
        <dbReference type="ARBA" id="ARBA00022840"/>
    </source>
</evidence>
<dbReference type="STRING" id="1802448.A2672_01950"/>
<evidence type="ECO:0000313" key="5">
    <source>
        <dbReference type="EMBL" id="OHA65227.1"/>
    </source>
</evidence>
<dbReference type="GO" id="GO:0016887">
    <property type="term" value="F:ATP hydrolysis activity"/>
    <property type="evidence" value="ECO:0007669"/>
    <property type="project" value="TreeGrafter"/>
</dbReference>